<keyword evidence="3" id="KW-1185">Reference proteome</keyword>
<reference evidence="1" key="2">
    <citation type="submission" date="2007-04" db="EMBL/GenBank/DDBJ databases">
        <title>The genome of the human body louse.</title>
        <authorList>
            <consortium name="The Human Body Louse Genome Consortium"/>
            <person name="Kirkness E."/>
            <person name="Walenz B."/>
            <person name="Hass B."/>
            <person name="Bruggner R."/>
            <person name="Strausberg R."/>
        </authorList>
    </citation>
    <scope>NUCLEOTIDE SEQUENCE</scope>
    <source>
        <strain evidence="1">USDA</strain>
    </source>
</reference>
<dbReference type="CTD" id="8238179"/>
<evidence type="ECO:0000313" key="1">
    <source>
        <dbReference type="EMBL" id="EEB11318.1"/>
    </source>
</evidence>
<evidence type="ECO:0000313" key="3">
    <source>
        <dbReference type="Proteomes" id="UP000009046"/>
    </source>
</evidence>
<organism>
    <name type="scientific">Pediculus humanus subsp. corporis</name>
    <name type="common">Body louse</name>
    <dbReference type="NCBI Taxonomy" id="121224"/>
    <lineage>
        <taxon>Eukaryota</taxon>
        <taxon>Metazoa</taxon>
        <taxon>Ecdysozoa</taxon>
        <taxon>Arthropoda</taxon>
        <taxon>Hexapoda</taxon>
        <taxon>Insecta</taxon>
        <taxon>Pterygota</taxon>
        <taxon>Neoptera</taxon>
        <taxon>Paraneoptera</taxon>
        <taxon>Psocodea</taxon>
        <taxon>Troctomorpha</taxon>
        <taxon>Phthiraptera</taxon>
        <taxon>Anoplura</taxon>
        <taxon>Pediculidae</taxon>
        <taxon>Pediculus</taxon>
    </lineage>
</organism>
<gene>
    <name evidence="2" type="primary">8238179</name>
    <name evidence="1" type="ORF">Phum_PHUM105950</name>
</gene>
<name>E0VD62_PEDHC</name>
<dbReference type="GeneID" id="8238179"/>
<protein>
    <submittedName>
        <fullName evidence="1 2">Uncharacterized protein</fullName>
    </submittedName>
</protein>
<dbReference type="VEuPathDB" id="VectorBase:PHUM105950"/>
<dbReference type="EnsemblMetazoa" id="PHUM105950-RA">
    <property type="protein sequence ID" value="PHUM105950-PA"/>
    <property type="gene ID" value="PHUM105950"/>
</dbReference>
<dbReference type="InParanoid" id="E0VD62"/>
<dbReference type="AlphaFoldDB" id="E0VD62"/>
<reference evidence="1" key="1">
    <citation type="submission" date="2007-04" db="EMBL/GenBank/DDBJ databases">
        <title>Annotation of Pediculus humanus corporis strain USDA.</title>
        <authorList>
            <person name="Kirkness E."/>
            <person name="Hannick L."/>
            <person name="Hass B."/>
            <person name="Bruggner R."/>
            <person name="Lawson D."/>
            <person name="Bidwell S."/>
            <person name="Joardar V."/>
            <person name="Caler E."/>
            <person name="Walenz B."/>
            <person name="Inman J."/>
            <person name="Schobel S."/>
            <person name="Galinsky K."/>
            <person name="Amedeo P."/>
            <person name="Strausberg R."/>
        </authorList>
    </citation>
    <scope>NUCLEOTIDE SEQUENCE</scope>
    <source>
        <strain evidence="1">USDA</strain>
    </source>
</reference>
<sequence>MEKKIISRLKLKVERNIKVSFVIYQSFKGGLSKIVYVLENNFFFLSMNFHFFNGYVGFYAAANGSKFID</sequence>
<dbReference type="Proteomes" id="UP000009046">
    <property type="component" value="Unassembled WGS sequence"/>
</dbReference>
<dbReference type="KEGG" id="phu:Phum_PHUM105950"/>
<evidence type="ECO:0000313" key="2">
    <source>
        <dbReference type="EnsemblMetazoa" id="PHUM105950-PA"/>
    </source>
</evidence>
<reference evidence="2" key="3">
    <citation type="submission" date="2020-05" db="UniProtKB">
        <authorList>
            <consortium name="EnsemblMetazoa"/>
        </authorList>
    </citation>
    <scope>IDENTIFICATION</scope>
    <source>
        <strain evidence="2">USDA</strain>
    </source>
</reference>
<dbReference type="EMBL" id="AAZO01001256">
    <property type="status" value="NOT_ANNOTATED_CDS"/>
    <property type="molecule type" value="Genomic_DNA"/>
</dbReference>
<proteinExistence type="predicted"/>
<dbReference type="HOGENOM" id="CLU_2778914_0_0_1"/>
<dbReference type="RefSeq" id="XP_002424056.1">
    <property type="nucleotide sequence ID" value="XM_002424011.1"/>
</dbReference>
<dbReference type="EMBL" id="DS235072">
    <property type="protein sequence ID" value="EEB11318.1"/>
    <property type="molecule type" value="Genomic_DNA"/>
</dbReference>
<accession>E0VD62</accession>